<protein>
    <submittedName>
        <fullName evidence="3">Sugar lactone lactonase YvrE</fullName>
    </submittedName>
</protein>
<proteinExistence type="predicted"/>
<dbReference type="PANTHER" id="PTHR10009:SF18">
    <property type="entry name" value="PROTEIN YELLOW-LIKE PROTEIN"/>
    <property type="match status" value="1"/>
</dbReference>
<comment type="subcellular location">
    <subcellularLocation>
        <location evidence="1">Secreted</location>
    </subcellularLocation>
</comment>
<evidence type="ECO:0000313" key="4">
    <source>
        <dbReference type="Proteomes" id="UP000315677"/>
    </source>
</evidence>
<keyword evidence="2" id="KW-0964">Secreted</keyword>
<dbReference type="Gene3D" id="2.120.10.30">
    <property type="entry name" value="TolB, C-terminal domain"/>
    <property type="match status" value="1"/>
</dbReference>
<dbReference type="EMBL" id="VFPA01000009">
    <property type="protein sequence ID" value="TQM01590.1"/>
    <property type="molecule type" value="Genomic_DNA"/>
</dbReference>
<keyword evidence="4" id="KW-1185">Reference proteome</keyword>
<dbReference type="Pfam" id="PF03022">
    <property type="entry name" value="MRJP"/>
    <property type="match status" value="1"/>
</dbReference>
<name>A0A543CWX1_9PSEU</name>
<evidence type="ECO:0000313" key="3">
    <source>
        <dbReference type="EMBL" id="TQM01590.1"/>
    </source>
</evidence>
<evidence type="ECO:0000256" key="1">
    <source>
        <dbReference type="ARBA" id="ARBA00004613"/>
    </source>
</evidence>
<dbReference type="SUPFAM" id="SSF101898">
    <property type="entry name" value="NHL repeat"/>
    <property type="match status" value="1"/>
</dbReference>
<dbReference type="PANTHER" id="PTHR10009">
    <property type="entry name" value="PROTEIN YELLOW-RELATED"/>
    <property type="match status" value="1"/>
</dbReference>
<comment type="caution">
    <text evidence="3">The sequence shown here is derived from an EMBL/GenBank/DDBJ whole genome shotgun (WGS) entry which is preliminary data.</text>
</comment>
<dbReference type="InterPro" id="IPR017996">
    <property type="entry name" value="MRJP/yellow-related"/>
</dbReference>
<dbReference type="GO" id="GO:0005576">
    <property type="term" value="C:extracellular region"/>
    <property type="evidence" value="ECO:0007669"/>
    <property type="project" value="UniProtKB-SubCell"/>
</dbReference>
<dbReference type="InterPro" id="IPR011042">
    <property type="entry name" value="6-blade_b-propeller_TolB-like"/>
</dbReference>
<accession>A0A543CWX1</accession>
<dbReference type="AlphaFoldDB" id="A0A543CWX1"/>
<dbReference type="OrthoDB" id="9797664at2"/>
<dbReference type="Proteomes" id="UP000315677">
    <property type="component" value="Unassembled WGS sequence"/>
</dbReference>
<gene>
    <name evidence="3" type="ORF">FB558_8479</name>
</gene>
<sequence>MNTAAADQPLGTLETVATFEGPMPTGVTVSHTGRVFVNFPKWGDDVTATVMEVRDGGCVPYPDQATNDPAHDADDRALVSVQSVVVDPLDRLWALDTGSPQFQRTQVGGPKLVCIDLTTDTVVQTIVPPREVALEATYLNDIRFDLRRGEAGTAFITDSSDGGANGIIVVDLASGRSLRRLHDHPSTKPEGLDTFRPVIEGRPWMVRPTDGPPRPVALGSDGIAISSDGARLYYCPFASRRLWSVSVDALLDPSLDDDAVAATVIAEGDKGSASDGLETDDAGTLYATAYEHNAILRRLADGQWETVVHDPRLLFPDTLSVGTDRYLYVTANQLHRQAAYQGGQDLRERPYHVFRTPIDAGPVLLRPAAGS</sequence>
<organism evidence="3 4">
    <name type="scientific">Pseudonocardia kunmingensis</name>
    <dbReference type="NCBI Taxonomy" id="630975"/>
    <lineage>
        <taxon>Bacteria</taxon>
        <taxon>Bacillati</taxon>
        <taxon>Actinomycetota</taxon>
        <taxon>Actinomycetes</taxon>
        <taxon>Pseudonocardiales</taxon>
        <taxon>Pseudonocardiaceae</taxon>
        <taxon>Pseudonocardia</taxon>
    </lineage>
</organism>
<reference evidence="3 4" key="1">
    <citation type="submission" date="2019-06" db="EMBL/GenBank/DDBJ databases">
        <title>Sequencing the genomes of 1000 actinobacteria strains.</title>
        <authorList>
            <person name="Klenk H.-P."/>
        </authorList>
    </citation>
    <scope>NUCLEOTIDE SEQUENCE [LARGE SCALE GENOMIC DNA]</scope>
    <source>
        <strain evidence="3 4">DSM 45301</strain>
    </source>
</reference>
<evidence type="ECO:0000256" key="2">
    <source>
        <dbReference type="ARBA" id="ARBA00022525"/>
    </source>
</evidence>